<dbReference type="PANTHER" id="PTHR43173">
    <property type="entry name" value="ABC1 FAMILY PROTEIN"/>
    <property type="match status" value="1"/>
</dbReference>
<dbReference type="EMBL" id="JBBJCI010000229">
    <property type="protein sequence ID" value="KAK7238633.1"/>
    <property type="molecule type" value="Genomic_DNA"/>
</dbReference>
<comment type="caution">
    <text evidence="3">The sequence shown here is derived from an EMBL/GenBank/DDBJ whole genome shotgun (WGS) entry which is preliminary data.</text>
</comment>
<accession>A0ABR1FTY6</accession>
<dbReference type="Proteomes" id="UP001363151">
    <property type="component" value="Unassembled WGS sequence"/>
</dbReference>
<dbReference type="Pfam" id="PF03109">
    <property type="entry name" value="ABC1"/>
    <property type="match status" value="1"/>
</dbReference>
<proteinExistence type="predicted"/>
<evidence type="ECO:0000313" key="3">
    <source>
        <dbReference type="EMBL" id="KAK7238633.1"/>
    </source>
</evidence>
<feature type="compositionally biased region" description="Basic and acidic residues" evidence="1">
    <location>
        <begin position="712"/>
        <end position="730"/>
    </location>
</feature>
<evidence type="ECO:0000313" key="4">
    <source>
        <dbReference type="Proteomes" id="UP001363151"/>
    </source>
</evidence>
<gene>
    <name evidence="3" type="ORF">SO694_00020316</name>
</gene>
<feature type="region of interest" description="Disordered" evidence="1">
    <location>
        <begin position="540"/>
        <end position="561"/>
    </location>
</feature>
<protein>
    <recommendedName>
        <fullName evidence="2">ABC1 atypical kinase-like domain-containing protein</fullName>
    </recommendedName>
</protein>
<feature type="compositionally biased region" description="Acidic residues" evidence="1">
    <location>
        <begin position="546"/>
        <end position="558"/>
    </location>
</feature>
<name>A0ABR1FTY6_AURAN</name>
<evidence type="ECO:0000259" key="2">
    <source>
        <dbReference type="Pfam" id="PF03109"/>
    </source>
</evidence>
<dbReference type="InterPro" id="IPR051130">
    <property type="entry name" value="Mito_struct-func_regulator"/>
</dbReference>
<dbReference type="InterPro" id="IPR004147">
    <property type="entry name" value="ABC1_dom"/>
</dbReference>
<feature type="domain" description="ABC1 atypical kinase-like" evidence="2">
    <location>
        <begin position="152"/>
        <end position="365"/>
    </location>
</feature>
<feature type="region of interest" description="Disordered" evidence="1">
    <location>
        <begin position="711"/>
        <end position="730"/>
    </location>
</feature>
<keyword evidence="4" id="KW-1185">Reference proteome</keyword>
<dbReference type="CDD" id="cd05121">
    <property type="entry name" value="ABC1_ADCK3-like"/>
    <property type="match status" value="1"/>
</dbReference>
<organism evidence="3 4">
    <name type="scientific">Aureococcus anophagefferens</name>
    <name type="common">Harmful bloom alga</name>
    <dbReference type="NCBI Taxonomy" id="44056"/>
    <lineage>
        <taxon>Eukaryota</taxon>
        <taxon>Sar</taxon>
        <taxon>Stramenopiles</taxon>
        <taxon>Ochrophyta</taxon>
        <taxon>Pelagophyceae</taxon>
        <taxon>Pelagomonadales</taxon>
        <taxon>Pelagomonadaceae</taxon>
        <taxon>Aureococcus</taxon>
    </lineage>
</organism>
<dbReference type="PANTHER" id="PTHR43173:SF19">
    <property type="entry name" value="AARF DOMAIN-CONTAINING PROTEIN KINASE 1"/>
    <property type="match status" value="1"/>
</dbReference>
<dbReference type="InterPro" id="IPR011009">
    <property type="entry name" value="Kinase-like_dom_sf"/>
</dbReference>
<reference evidence="3 4" key="1">
    <citation type="submission" date="2024-03" db="EMBL/GenBank/DDBJ databases">
        <title>Aureococcus anophagefferens CCMP1851 and Kratosvirus quantuckense: Draft genome of a second virus-susceptible host strain in the model system.</title>
        <authorList>
            <person name="Chase E."/>
            <person name="Truchon A.R."/>
            <person name="Schepens W."/>
            <person name="Wilhelm S.W."/>
        </authorList>
    </citation>
    <scope>NUCLEOTIDE SEQUENCE [LARGE SCALE GENOMIC DNA]</scope>
    <source>
        <strain evidence="3 4">CCMP1851</strain>
    </source>
</reference>
<sequence length="751" mass="82992">MGSGGDGLACEDDGIKSYLVADPVEVKASGFPAPESPLRYSMTGRAKGPRDLFPYSNDALRASRRCLKAVGVISEVSKQCGKNWKTREELLELDRPEAELLAEWQRGMEDDLLTPLSALACESGALFLKLGQMCALKMAMAPAQTRAILEKCRDEALSVPIDAMLPVIERALGRPWDEVFALVERDAVGAASIAQAHRATLQSGEDVIIKIQHDKIAVKMRADLFILPVLQSILALGAPNLVSSMKPLLVLCREMVTQELDMRIEGYNRERLAAIFERSDFDGRHAHANVVFPKVFWEWTAERVMVQELAVGAVSLNDVAAVEGAGVPYGVAVDAVLQFFCESVFVHGYTHNDMHPGNLMIRDASPPRTGALGAVRRALVAPGAVSRATARLFHVGLCSCGALSLALLWYWPLLWLAATAALVAKVGAAWEWKGKNLVFSYRLKKHNAHMRVCKRLSEWFAVLARVRFDLVVIDHGFHTHLPHGQRRAWCKAVAGTVLRDGALLREAAKDFGLAENDWKGLPQLFGGSVPYKWWKQGRLASPSPTSDDEEDPDDDFTDGDTMLNERMPKDFHLLNRAYGQIAALSALGYYGYGGDTVLYRMRITAAYALVGMDIADERNGDLPVPGALKTVDGAWLGPRLAAARAKVDAAFDWKQGKAITYEDWDKFAHMADNFYKVVEEVVAKGKNDERREAATRCGACDNCRWTKAHPKDRKECAAPKDEDEVERVLREDRAKRKDAALKKRRDAKKAA</sequence>
<evidence type="ECO:0000256" key="1">
    <source>
        <dbReference type="SAM" id="MobiDB-lite"/>
    </source>
</evidence>
<dbReference type="SUPFAM" id="SSF56112">
    <property type="entry name" value="Protein kinase-like (PK-like)"/>
    <property type="match status" value="1"/>
</dbReference>